<feature type="signal peptide" evidence="1">
    <location>
        <begin position="1"/>
        <end position="23"/>
    </location>
</feature>
<evidence type="ECO:0000313" key="3">
    <source>
        <dbReference type="Proteomes" id="UP000076532"/>
    </source>
</evidence>
<evidence type="ECO:0000313" key="2">
    <source>
        <dbReference type="EMBL" id="KZP13053.1"/>
    </source>
</evidence>
<dbReference type="SUPFAM" id="SSF53474">
    <property type="entry name" value="alpha/beta-Hydrolases"/>
    <property type="match status" value="1"/>
</dbReference>
<keyword evidence="3" id="KW-1185">Reference proteome</keyword>
<dbReference type="PANTHER" id="PTHR43194:SF4">
    <property type="entry name" value="AB HYDROLASE-1 DOMAIN-CONTAINING PROTEIN"/>
    <property type="match status" value="1"/>
</dbReference>
<proteinExistence type="predicted"/>
<dbReference type="PANTHER" id="PTHR43194">
    <property type="entry name" value="HYDROLASE ALPHA/BETA FOLD FAMILY"/>
    <property type="match status" value="1"/>
</dbReference>
<name>A0A166BWS5_9AGAM</name>
<protein>
    <submittedName>
        <fullName evidence="2">Alpha beta-hydrolase</fullName>
    </submittedName>
</protein>
<reference evidence="2 3" key="1">
    <citation type="journal article" date="2016" name="Mol. Biol. Evol.">
        <title>Comparative Genomics of Early-Diverging Mushroom-Forming Fungi Provides Insights into the Origins of Lignocellulose Decay Capabilities.</title>
        <authorList>
            <person name="Nagy L.G."/>
            <person name="Riley R."/>
            <person name="Tritt A."/>
            <person name="Adam C."/>
            <person name="Daum C."/>
            <person name="Floudas D."/>
            <person name="Sun H."/>
            <person name="Yadav J.S."/>
            <person name="Pangilinan J."/>
            <person name="Larsson K.H."/>
            <person name="Matsuura K."/>
            <person name="Barry K."/>
            <person name="Labutti K."/>
            <person name="Kuo R."/>
            <person name="Ohm R.A."/>
            <person name="Bhattacharya S.S."/>
            <person name="Shirouzu T."/>
            <person name="Yoshinaga Y."/>
            <person name="Martin F.M."/>
            <person name="Grigoriev I.V."/>
            <person name="Hibbett D.S."/>
        </authorList>
    </citation>
    <scope>NUCLEOTIDE SEQUENCE [LARGE SCALE GENOMIC DNA]</scope>
    <source>
        <strain evidence="2 3">CBS 109695</strain>
    </source>
</reference>
<gene>
    <name evidence="2" type="ORF">FIBSPDRAFT_983503</name>
</gene>
<organism evidence="2 3">
    <name type="scientific">Athelia psychrophila</name>
    <dbReference type="NCBI Taxonomy" id="1759441"/>
    <lineage>
        <taxon>Eukaryota</taxon>
        <taxon>Fungi</taxon>
        <taxon>Dikarya</taxon>
        <taxon>Basidiomycota</taxon>
        <taxon>Agaricomycotina</taxon>
        <taxon>Agaricomycetes</taxon>
        <taxon>Agaricomycetidae</taxon>
        <taxon>Atheliales</taxon>
        <taxon>Atheliaceae</taxon>
        <taxon>Athelia</taxon>
    </lineage>
</organism>
<dbReference type="OrthoDB" id="9978720at2759"/>
<feature type="chain" id="PRO_5007871417" evidence="1">
    <location>
        <begin position="24"/>
        <end position="372"/>
    </location>
</feature>
<accession>A0A166BWS5</accession>
<keyword evidence="1" id="KW-0732">Signal</keyword>
<dbReference type="EMBL" id="KV417638">
    <property type="protein sequence ID" value="KZP13053.1"/>
    <property type="molecule type" value="Genomic_DNA"/>
</dbReference>
<dbReference type="InterPro" id="IPR029058">
    <property type="entry name" value="AB_hydrolase_fold"/>
</dbReference>
<dbReference type="CDD" id="cd12809">
    <property type="entry name" value="Esterase_713_like-2"/>
    <property type="match status" value="1"/>
</dbReference>
<dbReference type="AlphaFoldDB" id="A0A166BWS5"/>
<dbReference type="Gene3D" id="3.40.50.1820">
    <property type="entry name" value="alpha/beta hydrolase"/>
    <property type="match status" value="1"/>
</dbReference>
<dbReference type="Proteomes" id="UP000076532">
    <property type="component" value="Unassembled WGS sequence"/>
</dbReference>
<evidence type="ECO:0000256" key="1">
    <source>
        <dbReference type="SAM" id="SignalP"/>
    </source>
</evidence>
<dbReference type="STRING" id="436010.A0A166BWS5"/>
<dbReference type="InterPro" id="IPR050228">
    <property type="entry name" value="Carboxylesterase_BioH"/>
</dbReference>
<sequence length="372" mass="41089">MFSQLPGKAVWLACAIFATNVCCSSLNVNGTLHRRSYFYIGGSFIQQDDNSTLVHGQMYVEHLVPAKVTQPYPLLFIEGMGMTGTNLLNTPDGRLGWADYFMSKGYELYIADQPARGRSAWLQGVDGLQDVFPVTYAESTFTAIERYKLWPQAHLHTQWPGNGSLGDPTFDQFYKSTHPYLNNTVETSNLILSAGSKLIDSIGDVILLVHSQSGQFGWTLGDANPSKVQAIVALEPTGPPFREAVSSTTLDRPYGITTPPVTYDPPLASANDLKKEIASSDPASNYTCYKQAEPARKLANLSKFPIFMVTSQSSYHAVYDNCTAQYLAQAGVDIEHVRLEDLGIYGNGHMMFMEKNNLDVADVVLEWLDKTL</sequence>